<feature type="domain" description="DUF4340" evidence="2">
    <location>
        <begin position="71"/>
        <end position="258"/>
    </location>
</feature>
<evidence type="ECO:0000313" key="4">
    <source>
        <dbReference type="EMBL" id="VFK70157.1"/>
    </source>
</evidence>
<dbReference type="EMBL" id="CAADFV010000240">
    <property type="protein sequence ID" value="VFK70157.1"/>
    <property type="molecule type" value="Genomic_DNA"/>
</dbReference>
<name>A0A451A477_9GAMM</name>
<evidence type="ECO:0000313" key="3">
    <source>
        <dbReference type="EMBL" id="VFK60835.1"/>
    </source>
</evidence>
<dbReference type="InterPro" id="IPR025641">
    <property type="entry name" value="DUF4340"/>
</dbReference>
<organism evidence="3">
    <name type="scientific">Candidatus Kentrum sp. TUN</name>
    <dbReference type="NCBI Taxonomy" id="2126343"/>
    <lineage>
        <taxon>Bacteria</taxon>
        <taxon>Pseudomonadati</taxon>
        <taxon>Pseudomonadota</taxon>
        <taxon>Gammaproteobacteria</taxon>
        <taxon>Candidatus Kentrum</taxon>
    </lineage>
</organism>
<protein>
    <recommendedName>
        <fullName evidence="2">DUF4340 domain-containing protein</fullName>
    </recommendedName>
</protein>
<gene>
    <name evidence="4" type="ORF">BECKTUN1418E_GA0071001_12402</name>
    <name evidence="3" type="ORF">BECKTUN1418F_GA0071002_12312</name>
</gene>
<evidence type="ECO:0000256" key="1">
    <source>
        <dbReference type="SAM" id="MobiDB-lite"/>
    </source>
</evidence>
<dbReference type="EMBL" id="CAADFY010000231">
    <property type="protein sequence ID" value="VFK60835.1"/>
    <property type="molecule type" value="Genomic_DNA"/>
</dbReference>
<sequence length="410" mass="46336">MHKLGSFLALALVTLVVVLAAIYVQRGPDETIIEERLLFPGLSEKLNRIAQVRISKGESVVELRRQGENAWSVPDRTEYPADLAKIHELLLGTAGLERLEQKTSNPERYGQLGLAEVVSEEKGAMQITIQDEEGQSLADFFLGKRGMAKGRRARDEMYVRIRDEPVVWLVEGNLPYGNKITDWLQKDILTLDQARIRGVRITHPDGEEVIVRRNDREATNYQLIGLPEAAEPKSVYAINSIASSMANLQLQDVHSIKDLDLSVGKTGAKVLLTTFDGMRITMETWQIDEDIFVRINAGFDAALVHAEPKRNELQGEQDSLQGKEKTIEIADAKKDENITKIQPSQPKWNDTKSVEKEANTLYARWRNWAYILPKYQLNNITKRMSDLIKEPTAKSDHTAANNQRAEEPTR</sequence>
<reference evidence="3" key="1">
    <citation type="submission" date="2019-02" db="EMBL/GenBank/DDBJ databases">
        <authorList>
            <person name="Gruber-Vodicka R. H."/>
            <person name="Seah K. B. B."/>
        </authorList>
    </citation>
    <scope>NUCLEOTIDE SEQUENCE</scope>
    <source>
        <strain evidence="4">BECK_BY2</strain>
        <strain evidence="3">BECK_BY3</strain>
    </source>
</reference>
<dbReference type="AlphaFoldDB" id="A0A451A477"/>
<accession>A0A451A477</accession>
<proteinExistence type="predicted"/>
<evidence type="ECO:0000259" key="2">
    <source>
        <dbReference type="Pfam" id="PF14238"/>
    </source>
</evidence>
<dbReference type="Pfam" id="PF14238">
    <property type="entry name" value="DUF4340"/>
    <property type="match status" value="1"/>
</dbReference>
<feature type="region of interest" description="Disordered" evidence="1">
    <location>
        <begin position="389"/>
        <end position="410"/>
    </location>
</feature>